<dbReference type="EMBL" id="JAKOGI010000332">
    <property type="protein sequence ID" value="KAJ8436709.1"/>
    <property type="molecule type" value="Genomic_DNA"/>
</dbReference>
<evidence type="ECO:0000313" key="2">
    <source>
        <dbReference type="EMBL" id="KAJ8436709.1"/>
    </source>
</evidence>
<gene>
    <name evidence="2" type="ORF">Cgig2_027380</name>
</gene>
<protein>
    <submittedName>
        <fullName evidence="2">Uncharacterized protein</fullName>
    </submittedName>
</protein>
<reference evidence="2" key="1">
    <citation type="submission" date="2022-04" db="EMBL/GenBank/DDBJ databases">
        <title>Carnegiea gigantea Genome sequencing and assembly v2.</title>
        <authorList>
            <person name="Copetti D."/>
            <person name="Sanderson M.J."/>
            <person name="Burquez A."/>
            <person name="Wojciechowski M.F."/>
        </authorList>
    </citation>
    <scope>NUCLEOTIDE SEQUENCE</scope>
    <source>
        <strain evidence="2">SGP5-SGP5p</strain>
        <tissue evidence="2">Aerial part</tissue>
    </source>
</reference>
<feature type="compositionally biased region" description="Basic and acidic residues" evidence="1">
    <location>
        <begin position="83"/>
        <end position="99"/>
    </location>
</feature>
<comment type="caution">
    <text evidence="2">The sequence shown here is derived from an EMBL/GenBank/DDBJ whole genome shotgun (WGS) entry which is preliminary data.</text>
</comment>
<proteinExistence type="predicted"/>
<accession>A0A9Q1QCJ7</accession>
<evidence type="ECO:0000313" key="3">
    <source>
        <dbReference type="Proteomes" id="UP001153076"/>
    </source>
</evidence>
<organism evidence="2 3">
    <name type="scientific">Carnegiea gigantea</name>
    <dbReference type="NCBI Taxonomy" id="171969"/>
    <lineage>
        <taxon>Eukaryota</taxon>
        <taxon>Viridiplantae</taxon>
        <taxon>Streptophyta</taxon>
        <taxon>Embryophyta</taxon>
        <taxon>Tracheophyta</taxon>
        <taxon>Spermatophyta</taxon>
        <taxon>Magnoliopsida</taxon>
        <taxon>eudicotyledons</taxon>
        <taxon>Gunneridae</taxon>
        <taxon>Pentapetalae</taxon>
        <taxon>Caryophyllales</taxon>
        <taxon>Cactineae</taxon>
        <taxon>Cactaceae</taxon>
        <taxon>Cactoideae</taxon>
        <taxon>Echinocereeae</taxon>
        <taxon>Carnegiea</taxon>
    </lineage>
</organism>
<keyword evidence="3" id="KW-1185">Reference proteome</keyword>
<dbReference type="AlphaFoldDB" id="A0A9Q1QCJ7"/>
<evidence type="ECO:0000256" key="1">
    <source>
        <dbReference type="SAM" id="MobiDB-lite"/>
    </source>
</evidence>
<dbReference type="Proteomes" id="UP001153076">
    <property type="component" value="Unassembled WGS sequence"/>
</dbReference>
<sequence>MAEYVTRHFVWDRRGVAFPLSPFSCRFVVAKEVIFYAMLLTKAKKLGFYTGECSKPWNRPLLSSAGVPLNHGGGYMARFRPKAKSEESSEKGSEVEQKGQRSAIEGAASLLTMISWSEATMSLHARPVAPFISFFFLYILCHHQEIADHVRGSFIWRFRRVVRPSSPLLEDFQELCPHFLLPEAERATLDFKLLEMIQATFYAMLMNDVVELGIVDDFMADGLASTLVRLGWMSFEA</sequence>
<name>A0A9Q1QCJ7_9CARY</name>
<feature type="region of interest" description="Disordered" evidence="1">
    <location>
        <begin position="80"/>
        <end position="101"/>
    </location>
</feature>